<keyword evidence="3 7" id="KW-0812">Transmembrane</keyword>
<keyword evidence="4" id="KW-0029">Amino-acid transport</keyword>
<evidence type="ECO:0000256" key="7">
    <source>
        <dbReference type="SAM" id="Phobius"/>
    </source>
</evidence>
<dbReference type="PANTHER" id="PTHR48017">
    <property type="entry name" value="OS05G0424000 PROTEIN-RELATED"/>
    <property type="match status" value="1"/>
</dbReference>
<feature type="transmembrane region" description="Helical" evidence="7">
    <location>
        <begin position="37"/>
        <end position="60"/>
    </location>
</feature>
<sequence length="114" mass="11704">MAGGIEHNPETPLLLATFSGSSDSNVVYSGIGKKGTIWTAGAHIITGVIGAGVLSLSWSIAQLGWIAGPLAIILFAVVTLFATTILCDCYKSPDSLLGPTINHSLLEAAGFYLG</sequence>
<evidence type="ECO:0000256" key="6">
    <source>
        <dbReference type="ARBA" id="ARBA00023136"/>
    </source>
</evidence>
<organism evidence="9">
    <name type="scientific">Solanum chilense</name>
    <name type="common">Tomato</name>
    <name type="synonym">Lycopersicon chilense</name>
    <dbReference type="NCBI Taxonomy" id="4083"/>
    <lineage>
        <taxon>Eukaryota</taxon>
        <taxon>Viridiplantae</taxon>
        <taxon>Streptophyta</taxon>
        <taxon>Embryophyta</taxon>
        <taxon>Tracheophyta</taxon>
        <taxon>Spermatophyta</taxon>
        <taxon>Magnoliopsida</taxon>
        <taxon>eudicotyledons</taxon>
        <taxon>Gunneridae</taxon>
        <taxon>Pentapetalae</taxon>
        <taxon>asterids</taxon>
        <taxon>lamiids</taxon>
        <taxon>Solanales</taxon>
        <taxon>Solanaceae</taxon>
        <taxon>Solanoideae</taxon>
        <taxon>Solaneae</taxon>
        <taxon>Solanum</taxon>
        <taxon>Solanum subgen. Lycopersicon</taxon>
    </lineage>
</organism>
<feature type="domain" description="Amino acid transporter transmembrane" evidence="8">
    <location>
        <begin position="34"/>
        <end position="94"/>
    </location>
</feature>
<dbReference type="GO" id="GO:0016020">
    <property type="term" value="C:membrane"/>
    <property type="evidence" value="ECO:0007669"/>
    <property type="project" value="UniProtKB-SubCell"/>
</dbReference>
<evidence type="ECO:0000256" key="5">
    <source>
        <dbReference type="ARBA" id="ARBA00022989"/>
    </source>
</evidence>
<name>A0A6N2ANX1_SOLCI</name>
<dbReference type="AlphaFoldDB" id="A0A6N2ANX1"/>
<dbReference type="Pfam" id="PF01490">
    <property type="entry name" value="Aa_trans"/>
    <property type="match status" value="1"/>
</dbReference>
<reference evidence="9" key="1">
    <citation type="submission" date="2019-05" db="EMBL/GenBank/DDBJ databases">
        <title>The de novo reference genome and transcriptome assemblies of the wild tomato species Solanum chilense.</title>
        <authorList>
            <person name="Stam R."/>
            <person name="Nosenko T."/>
            <person name="Hoerger A.C."/>
            <person name="Stephan W."/>
            <person name="Seidel M.A."/>
            <person name="Kuhn J.M.M."/>
            <person name="Haberer G."/>
            <person name="Tellier A."/>
        </authorList>
    </citation>
    <scope>NUCLEOTIDE SEQUENCE</scope>
    <source>
        <tissue evidence="9">Mature leaves</tissue>
    </source>
</reference>
<evidence type="ECO:0000256" key="2">
    <source>
        <dbReference type="ARBA" id="ARBA00022448"/>
    </source>
</evidence>
<dbReference type="InterPro" id="IPR013057">
    <property type="entry name" value="AA_transpt_TM"/>
</dbReference>
<protein>
    <recommendedName>
        <fullName evidence="8">Amino acid transporter transmembrane domain-containing protein</fullName>
    </recommendedName>
</protein>
<gene>
    <name evidence="9" type="ORF">EJD97_001647</name>
</gene>
<dbReference type="EMBL" id="RXGB01011825">
    <property type="protein sequence ID" value="TMW83449.1"/>
    <property type="molecule type" value="Genomic_DNA"/>
</dbReference>
<feature type="non-terminal residue" evidence="9">
    <location>
        <position position="114"/>
    </location>
</feature>
<accession>A0A6N2ANX1</accession>
<keyword evidence="6 7" id="KW-0472">Membrane</keyword>
<evidence type="ECO:0000313" key="9">
    <source>
        <dbReference type="EMBL" id="TMW83449.1"/>
    </source>
</evidence>
<keyword evidence="5 7" id="KW-1133">Transmembrane helix</keyword>
<comment type="caution">
    <text evidence="9">The sequence shown here is derived from an EMBL/GenBank/DDBJ whole genome shotgun (WGS) entry which is preliminary data.</text>
</comment>
<evidence type="ECO:0000256" key="4">
    <source>
        <dbReference type="ARBA" id="ARBA00022970"/>
    </source>
</evidence>
<proteinExistence type="predicted"/>
<comment type="subcellular location">
    <subcellularLocation>
        <location evidence="1">Membrane</location>
    </subcellularLocation>
</comment>
<keyword evidence="2" id="KW-0813">Transport</keyword>
<evidence type="ECO:0000256" key="3">
    <source>
        <dbReference type="ARBA" id="ARBA00022692"/>
    </source>
</evidence>
<evidence type="ECO:0000256" key="1">
    <source>
        <dbReference type="ARBA" id="ARBA00004370"/>
    </source>
</evidence>
<evidence type="ECO:0000259" key="8">
    <source>
        <dbReference type="Pfam" id="PF01490"/>
    </source>
</evidence>
<feature type="transmembrane region" description="Helical" evidence="7">
    <location>
        <begin position="66"/>
        <end position="87"/>
    </location>
</feature>
<dbReference type="GO" id="GO:0006865">
    <property type="term" value="P:amino acid transport"/>
    <property type="evidence" value="ECO:0007669"/>
    <property type="project" value="UniProtKB-KW"/>
</dbReference>